<accession>A0A6A6DNZ5</accession>
<keyword evidence="2" id="KW-1185">Reference proteome</keyword>
<gene>
    <name evidence="1" type="ORF">K469DRAFT_797103</name>
</gene>
<proteinExistence type="predicted"/>
<dbReference type="Proteomes" id="UP000800200">
    <property type="component" value="Unassembled WGS sequence"/>
</dbReference>
<dbReference type="OrthoDB" id="2157530at2759"/>
<evidence type="ECO:0000313" key="1">
    <source>
        <dbReference type="EMBL" id="KAF2180118.1"/>
    </source>
</evidence>
<dbReference type="AlphaFoldDB" id="A0A6A6DNZ5"/>
<sequence>MAGWNGEDDVNNIPDRLWWTLVADRASDGKNTPFWYRRACMYCLKKTNPNGDLNTSKLIANRSLPETVIEYLKRIQAIVWSRKFLVSQSLDKKPEWLFGLGSRYIKEADLVCILFGCSVPVILRKHREDTGASYFEFIGECYIHGRMDGEALACMDEVSIIDGTVEFNIR</sequence>
<dbReference type="EMBL" id="ML994660">
    <property type="protein sequence ID" value="KAF2180118.1"/>
    <property type="molecule type" value="Genomic_DNA"/>
</dbReference>
<evidence type="ECO:0000313" key="2">
    <source>
        <dbReference type="Proteomes" id="UP000800200"/>
    </source>
</evidence>
<protein>
    <recommendedName>
        <fullName evidence="3">Heterokaryon incompatibility domain-containing protein</fullName>
    </recommendedName>
</protein>
<reference evidence="1" key="1">
    <citation type="journal article" date="2020" name="Stud. Mycol.">
        <title>101 Dothideomycetes genomes: a test case for predicting lifestyles and emergence of pathogens.</title>
        <authorList>
            <person name="Haridas S."/>
            <person name="Albert R."/>
            <person name="Binder M."/>
            <person name="Bloem J."/>
            <person name="Labutti K."/>
            <person name="Salamov A."/>
            <person name="Andreopoulos B."/>
            <person name="Baker S."/>
            <person name="Barry K."/>
            <person name="Bills G."/>
            <person name="Bluhm B."/>
            <person name="Cannon C."/>
            <person name="Castanera R."/>
            <person name="Culley D."/>
            <person name="Daum C."/>
            <person name="Ezra D."/>
            <person name="Gonzalez J."/>
            <person name="Henrissat B."/>
            <person name="Kuo A."/>
            <person name="Liang C."/>
            <person name="Lipzen A."/>
            <person name="Lutzoni F."/>
            <person name="Magnuson J."/>
            <person name="Mondo S."/>
            <person name="Nolan M."/>
            <person name="Ohm R."/>
            <person name="Pangilinan J."/>
            <person name="Park H.-J."/>
            <person name="Ramirez L."/>
            <person name="Alfaro M."/>
            <person name="Sun H."/>
            <person name="Tritt A."/>
            <person name="Yoshinaga Y."/>
            <person name="Zwiers L.-H."/>
            <person name="Turgeon B."/>
            <person name="Goodwin S."/>
            <person name="Spatafora J."/>
            <person name="Crous P."/>
            <person name="Grigoriev I."/>
        </authorList>
    </citation>
    <scope>NUCLEOTIDE SEQUENCE</scope>
    <source>
        <strain evidence="1">CBS 207.26</strain>
    </source>
</reference>
<dbReference type="PANTHER" id="PTHR24148">
    <property type="entry name" value="ANKYRIN REPEAT DOMAIN-CONTAINING PROTEIN 39 HOMOLOG-RELATED"/>
    <property type="match status" value="1"/>
</dbReference>
<dbReference type="PANTHER" id="PTHR24148:SF64">
    <property type="entry name" value="HETEROKARYON INCOMPATIBILITY DOMAIN-CONTAINING PROTEIN"/>
    <property type="match status" value="1"/>
</dbReference>
<evidence type="ECO:0008006" key="3">
    <source>
        <dbReference type="Google" id="ProtNLM"/>
    </source>
</evidence>
<dbReference type="InterPro" id="IPR052895">
    <property type="entry name" value="HetReg/Transcr_Mod"/>
</dbReference>
<organism evidence="1 2">
    <name type="scientific">Zopfia rhizophila CBS 207.26</name>
    <dbReference type="NCBI Taxonomy" id="1314779"/>
    <lineage>
        <taxon>Eukaryota</taxon>
        <taxon>Fungi</taxon>
        <taxon>Dikarya</taxon>
        <taxon>Ascomycota</taxon>
        <taxon>Pezizomycotina</taxon>
        <taxon>Dothideomycetes</taxon>
        <taxon>Dothideomycetes incertae sedis</taxon>
        <taxon>Zopfiaceae</taxon>
        <taxon>Zopfia</taxon>
    </lineage>
</organism>
<name>A0A6A6DNZ5_9PEZI</name>